<sequence length="116" mass="12715">MFSPQAMTPDELQWLFHQVREACVSPVDLVTPRGIETALQISRQLAAAAVENQLSFRELRVQAGTNWTEAAVECPASLRPDIDAIGAVYRMSMYGTTGDKAQTGSVTKITTEKQCL</sequence>
<comment type="caution">
    <text evidence="1">The sequence shown here is derived from an EMBL/GenBank/DDBJ whole genome shotgun (WGS) entry which is preliminary data.</text>
</comment>
<keyword evidence="2" id="KW-1185">Reference proteome</keyword>
<accession>A0ABU8Z1W3</accession>
<gene>
    <name evidence="1" type="ORF">QFI66_005530</name>
</gene>
<protein>
    <submittedName>
        <fullName evidence="1">Uncharacterized protein</fullName>
    </submittedName>
</protein>
<organism evidence="1 2">
    <name type="scientific">Raoultella scottii</name>
    <dbReference type="NCBI Taxonomy" id="3040937"/>
    <lineage>
        <taxon>Bacteria</taxon>
        <taxon>Pseudomonadati</taxon>
        <taxon>Pseudomonadota</taxon>
        <taxon>Gammaproteobacteria</taxon>
        <taxon>Enterobacterales</taxon>
        <taxon>Enterobacteriaceae</taxon>
        <taxon>Klebsiella/Raoultella group</taxon>
        <taxon>Raoultella</taxon>
    </lineage>
</organism>
<evidence type="ECO:0000313" key="1">
    <source>
        <dbReference type="EMBL" id="MEK0247580.1"/>
    </source>
</evidence>
<dbReference type="Proteomes" id="UP001334005">
    <property type="component" value="Unassembled WGS sequence"/>
</dbReference>
<dbReference type="EMBL" id="JARXNH020000050">
    <property type="protein sequence ID" value="MEK0247580.1"/>
    <property type="molecule type" value="Genomic_DNA"/>
</dbReference>
<proteinExistence type="predicted"/>
<name>A0ABU8Z1W3_9ENTR</name>
<reference evidence="1 2" key="1">
    <citation type="submission" date="2024-03" db="EMBL/GenBank/DDBJ databases">
        <title>Two novel Raoultella species associated with bleeding cankers of broadleaf hosts, Raoultella scottia sp. nov. and Raoultella lignicola sp. nov.</title>
        <authorList>
            <person name="Brady C.L."/>
        </authorList>
    </citation>
    <scope>NUCLEOTIDE SEQUENCE [LARGE SCALE GENOMIC DNA]</scope>
    <source>
        <strain evidence="1 2">BAC 10a-01-01</strain>
    </source>
</reference>
<dbReference type="RefSeq" id="WP_143350210.1">
    <property type="nucleotide sequence ID" value="NZ_JARXNH020000050.1"/>
</dbReference>
<evidence type="ECO:0000313" key="2">
    <source>
        <dbReference type="Proteomes" id="UP001334005"/>
    </source>
</evidence>